<feature type="compositionally biased region" description="Basic and acidic residues" evidence="6">
    <location>
        <begin position="1009"/>
        <end position="1049"/>
    </location>
</feature>
<feature type="compositionally biased region" description="Basic and acidic residues" evidence="6">
    <location>
        <begin position="127"/>
        <end position="143"/>
    </location>
</feature>
<dbReference type="eggNOG" id="KOG0127">
    <property type="taxonomic scope" value="Eukaryota"/>
</dbReference>
<dbReference type="AlphaFoldDB" id="R9NXL0"/>
<protein>
    <recommendedName>
        <fullName evidence="7">RRM domain-containing protein</fullName>
    </recommendedName>
</protein>
<feature type="compositionally biased region" description="Basic residues" evidence="6">
    <location>
        <begin position="1060"/>
        <end position="1071"/>
    </location>
</feature>
<evidence type="ECO:0000256" key="4">
    <source>
        <dbReference type="ARBA" id="ARBA00023242"/>
    </source>
</evidence>
<sequence length="1071" mass="116377">MPPKRYFEQEEAAAQPAVASSSEGAAAAPVATPSHSSAKKATKSKVNATLFVSRLPYTATSTDLQTTFSEIGPLKRAFVVIDQATKKSKGVGYVTFAIPEDATTALEQLQGKSLDGGSRKIQITFADQKDPTGAKRPTTKADPDSPSSSKRPRTETAKPARANGQVQEKDADAVRTVILSGLAGCSPAPDSKQIYKRARKIGDVDNVIYPCTSSSNPNDVAHVVFRTPNHAMIAVEKLHAHIFKGVQVSAILKKRADNAAKIAAHMRPETLAKREKMRQDVEKNSGKGTMPVLLSEIDKSSRLILRNLPFDVNEADLRSIFLPFGPVYEITIPKAKAKEGAAEVNAKAVKAEEAESPVESDQDASDSEDDSVGAVSDDSESDADEDADKDAQDDEDEDQNSDDGDENEIESVAEDAVAEEEPEAISTSSNDDAASSEDAEANADAAADAADIVVKTEDDDDAGVLSTPTAPAATPSAPSKPAAEKGRGFAFVWMVSRNDAARAIEAVNGKPIQHGAAERAAYKSALGSRGRRFAKAALDRVRANAQPERAVAVDWALSKKDYEAKADESESEEDAEDADGQDADSADEDDASERPQLPAPEEGTTLFVRNLPYQATEEELRNLFRTFGPLRYAKITMDRSTGRSKGTGFVCFWQASSADAALAQAKIIERESGVSGSTSASVANQKNPFAMPSVLTADPAAPLTASLNLHGRVLNVIPAVARDEASRLETSGRKEREKGDKRNTWLLREGVPFPNSDFAAKLSPSEVEKRLTSFQVRKAQMGANPSLFISKTRLSIRSLPLFMSDRMLKRLAIHAIKTFSAEVRSGARADLDADEKADRTLSASAENRKRKPGERPTPVVQSKIVRQHDRIEALTGLGKSKGYGFLEMKSFHDALKVIRWSNGNKAVGKLLVEWWKDDLSQQVDRIATTIHTKTQTLEQMRTGEEKEKLAEEVAELTTRRQRLRTKIAELSENADAGEGKERGGMLMIEFAIENVVTTKKRADKLKAIKESGERRKAREEQEELSKQQQAEEKKRELQAARKIQADKNKPKGFAHGAVIGKKRKERKARRG</sequence>
<feature type="compositionally biased region" description="Low complexity" evidence="6">
    <location>
        <begin position="466"/>
        <end position="481"/>
    </location>
</feature>
<evidence type="ECO:0000256" key="5">
    <source>
        <dbReference type="PROSITE-ProRule" id="PRU00176"/>
    </source>
</evidence>
<keyword evidence="2" id="KW-0677">Repeat</keyword>
<name>R9NXL0_PSEHS</name>
<dbReference type="GO" id="GO:0005634">
    <property type="term" value="C:nucleus"/>
    <property type="evidence" value="ECO:0007669"/>
    <property type="project" value="UniProtKB-SubCell"/>
</dbReference>
<dbReference type="Proteomes" id="UP000014071">
    <property type="component" value="Unassembled WGS sequence"/>
</dbReference>
<feature type="compositionally biased region" description="Low complexity" evidence="6">
    <location>
        <begin position="424"/>
        <end position="433"/>
    </location>
</feature>
<evidence type="ECO:0000256" key="6">
    <source>
        <dbReference type="SAM" id="MobiDB-lite"/>
    </source>
</evidence>
<dbReference type="InterPro" id="IPR034808">
    <property type="entry name" value="Nop4p_RRM3"/>
</dbReference>
<dbReference type="OrthoDB" id="267048at2759"/>
<feature type="region of interest" description="Disordered" evidence="6">
    <location>
        <begin position="563"/>
        <end position="607"/>
    </location>
</feature>
<dbReference type="CDD" id="cd12413">
    <property type="entry name" value="RRM1_RBM28_like"/>
    <property type="match status" value="1"/>
</dbReference>
<feature type="compositionally biased region" description="Acidic residues" evidence="6">
    <location>
        <begin position="354"/>
        <end position="423"/>
    </location>
</feature>
<feature type="compositionally biased region" description="Acidic residues" evidence="6">
    <location>
        <begin position="569"/>
        <end position="591"/>
    </location>
</feature>
<dbReference type="PROSITE" id="PS50102">
    <property type="entry name" value="RRM"/>
    <property type="match status" value="2"/>
</dbReference>
<keyword evidence="9" id="KW-1185">Reference proteome</keyword>
<feature type="domain" description="RRM" evidence="7">
    <location>
        <begin position="48"/>
        <end position="128"/>
    </location>
</feature>
<feature type="domain" description="RRM" evidence="7">
    <location>
        <begin position="604"/>
        <end position="687"/>
    </location>
</feature>
<evidence type="ECO:0000256" key="2">
    <source>
        <dbReference type="ARBA" id="ARBA00022737"/>
    </source>
</evidence>
<dbReference type="SMART" id="SM00360">
    <property type="entry name" value="RRM"/>
    <property type="match status" value="5"/>
</dbReference>
<dbReference type="InterPro" id="IPR000504">
    <property type="entry name" value="RRM_dom"/>
</dbReference>
<dbReference type="CDD" id="cd12676">
    <property type="entry name" value="RRM3_Nop4p"/>
    <property type="match status" value="1"/>
</dbReference>
<dbReference type="EMBL" id="DF238775">
    <property type="protein sequence ID" value="GAC93349.1"/>
    <property type="molecule type" value="Genomic_DNA"/>
</dbReference>
<dbReference type="FunFam" id="3.30.70.330:FF:000406">
    <property type="entry name" value="Related to Nucleolar protein NOP4"/>
    <property type="match status" value="1"/>
</dbReference>
<dbReference type="CDD" id="cd00590">
    <property type="entry name" value="RRM_SF"/>
    <property type="match status" value="1"/>
</dbReference>
<evidence type="ECO:0000313" key="8">
    <source>
        <dbReference type="EMBL" id="GAC93349.1"/>
    </source>
</evidence>
<dbReference type="PANTHER" id="PTHR48039">
    <property type="entry name" value="RNA-BINDING MOTIF PROTEIN 14B"/>
    <property type="match status" value="1"/>
</dbReference>
<dbReference type="STRING" id="1305764.R9NXL0"/>
<dbReference type="SUPFAM" id="SSF54928">
    <property type="entry name" value="RNA-binding domain, RBD"/>
    <property type="match status" value="3"/>
</dbReference>
<feature type="region of interest" description="Disordered" evidence="6">
    <location>
        <begin position="1009"/>
        <end position="1071"/>
    </location>
</feature>
<feature type="region of interest" description="Disordered" evidence="6">
    <location>
        <begin position="1"/>
        <end position="44"/>
    </location>
</feature>
<dbReference type="Gene3D" id="3.30.70.330">
    <property type="match status" value="4"/>
</dbReference>
<keyword evidence="3 5" id="KW-0694">RNA-binding</keyword>
<feature type="region of interest" description="Disordered" evidence="6">
    <location>
        <begin position="348"/>
        <end position="485"/>
    </location>
</feature>
<dbReference type="GO" id="GO:0003729">
    <property type="term" value="F:mRNA binding"/>
    <property type="evidence" value="ECO:0007669"/>
    <property type="project" value="TreeGrafter"/>
</dbReference>
<feature type="compositionally biased region" description="Low complexity" evidence="6">
    <location>
        <begin position="12"/>
        <end position="36"/>
    </location>
</feature>
<feature type="region of interest" description="Disordered" evidence="6">
    <location>
        <begin position="834"/>
        <end position="858"/>
    </location>
</feature>
<dbReference type="Pfam" id="PF00076">
    <property type="entry name" value="RRM_1"/>
    <property type="match status" value="3"/>
</dbReference>
<dbReference type="HOGENOM" id="CLU_011608_0_0_1"/>
<proteinExistence type="predicted"/>
<dbReference type="InterPro" id="IPR051945">
    <property type="entry name" value="RRM_MRD1_RNA_proc_ribogen"/>
</dbReference>
<comment type="subcellular location">
    <subcellularLocation>
        <location evidence="1">Nucleus</location>
    </subcellularLocation>
</comment>
<dbReference type="RefSeq" id="XP_012186936.1">
    <property type="nucleotide sequence ID" value="XM_012331546.1"/>
</dbReference>
<evidence type="ECO:0000313" key="9">
    <source>
        <dbReference type="Proteomes" id="UP000014071"/>
    </source>
</evidence>
<evidence type="ECO:0000256" key="3">
    <source>
        <dbReference type="ARBA" id="ARBA00022884"/>
    </source>
</evidence>
<dbReference type="PANTHER" id="PTHR48039:SF5">
    <property type="entry name" value="RNA-BINDING PROTEIN 28"/>
    <property type="match status" value="1"/>
</dbReference>
<dbReference type="GeneID" id="24106215"/>
<gene>
    <name evidence="8" type="ORF">PHSY_000914</name>
</gene>
<reference evidence="9" key="1">
    <citation type="journal article" date="2013" name="Genome Announc.">
        <title>Draft genome sequence of the basidiomycetous yeast-like fungus Pseudozyma hubeiensis SY62, which produces an abundant amount of the biosurfactant mannosylerythritol lipids.</title>
        <authorList>
            <person name="Konishi M."/>
            <person name="Hatada Y."/>
            <person name="Horiuchi J."/>
        </authorList>
    </citation>
    <scope>NUCLEOTIDE SEQUENCE [LARGE SCALE GENOMIC DNA]</scope>
    <source>
        <strain evidence="9">SY62</strain>
    </source>
</reference>
<dbReference type="InterPro" id="IPR035979">
    <property type="entry name" value="RBD_domain_sf"/>
</dbReference>
<feature type="compositionally biased region" description="Low complexity" evidence="6">
    <location>
        <begin position="442"/>
        <end position="451"/>
    </location>
</feature>
<keyword evidence="4" id="KW-0539">Nucleus</keyword>
<accession>R9NXL0</accession>
<dbReference type="InterPro" id="IPR012677">
    <property type="entry name" value="Nucleotide-bd_a/b_plait_sf"/>
</dbReference>
<organism evidence="8 9">
    <name type="scientific">Pseudozyma hubeiensis (strain SY62)</name>
    <name type="common">Yeast</name>
    <dbReference type="NCBI Taxonomy" id="1305764"/>
    <lineage>
        <taxon>Eukaryota</taxon>
        <taxon>Fungi</taxon>
        <taxon>Dikarya</taxon>
        <taxon>Basidiomycota</taxon>
        <taxon>Ustilaginomycotina</taxon>
        <taxon>Ustilaginomycetes</taxon>
        <taxon>Ustilaginales</taxon>
        <taxon>Ustilaginaceae</taxon>
        <taxon>Pseudozyma</taxon>
    </lineage>
</organism>
<feature type="region of interest" description="Disordered" evidence="6">
    <location>
        <begin position="124"/>
        <end position="170"/>
    </location>
</feature>
<evidence type="ECO:0000259" key="7">
    <source>
        <dbReference type="PROSITE" id="PS50102"/>
    </source>
</evidence>
<evidence type="ECO:0000256" key="1">
    <source>
        <dbReference type="ARBA" id="ARBA00004123"/>
    </source>
</evidence>